<proteinExistence type="inferred from homology"/>
<dbReference type="PANTHER" id="PTHR43775:SF49">
    <property type="entry name" value="SYNTHASE, PUTATIVE (JCVI)-RELATED"/>
    <property type="match status" value="1"/>
</dbReference>
<evidence type="ECO:0000256" key="6">
    <source>
        <dbReference type="SAM" id="MobiDB-lite"/>
    </source>
</evidence>
<evidence type="ECO:0000256" key="2">
    <source>
        <dbReference type="ARBA" id="ARBA00022553"/>
    </source>
</evidence>
<dbReference type="GO" id="GO:0004312">
    <property type="term" value="F:fatty acid synthase activity"/>
    <property type="evidence" value="ECO:0007669"/>
    <property type="project" value="TreeGrafter"/>
</dbReference>
<keyword evidence="4" id="KW-0511">Multifunctional enzyme</keyword>
<evidence type="ECO:0000256" key="1">
    <source>
        <dbReference type="ARBA" id="ARBA00022450"/>
    </source>
</evidence>
<dbReference type="SMART" id="SM00825">
    <property type="entry name" value="PKS_KS"/>
    <property type="match status" value="1"/>
</dbReference>
<dbReference type="InterPro" id="IPR050091">
    <property type="entry name" value="PKS_NRPS_Biosynth_Enz"/>
</dbReference>
<dbReference type="RefSeq" id="XP_047839924.1">
    <property type="nucleotide sequence ID" value="XM_047983952.1"/>
</dbReference>
<dbReference type="Proteomes" id="UP000829364">
    <property type="component" value="Chromosome 2"/>
</dbReference>
<dbReference type="GeneID" id="72064835"/>
<keyword evidence="9" id="KW-1185">Reference proteome</keyword>
<evidence type="ECO:0000259" key="7">
    <source>
        <dbReference type="PROSITE" id="PS52004"/>
    </source>
</evidence>
<comment type="similarity">
    <text evidence="5">Belongs to the thiolase-like superfamily. Beta-ketoacyl-ACP synthases family.</text>
</comment>
<dbReference type="InterPro" id="IPR016039">
    <property type="entry name" value="Thiolase-like"/>
</dbReference>
<evidence type="ECO:0000256" key="5">
    <source>
        <dbReference type="RuleBase" id="RU003694"/>
    </source>
</evidence>
<dbReference type="InterPro" id="IPR014031">
    <property type="entry name" value="Ketoacyl_synth_C"/>
</dbReference>
<dbReference type="InterPro" id="IPR018201">
    <property type="entry name" value="Ketoacyl_synth_AS"/>
</dbReference>
<dbReference type="CDD" id="cd00833">
    <property type="entry name" value="PKS"/>
    <property type="match status" value="1"/>
</dbReference>
<organism evidence="8 9">
    <name type="scientific">Purpureocillium takamizusanense</name>
    <dbReference type="NCBI Taxonomy" id="2060973"/>
    <lineage>
        <taxon>Eukaryota</taxon>
        <taxon>Fungi</taxon>
        <taxon>Dikarya</taxon>
        <taxon>Ascomycota</taxon>
        <taxon>Pezizomycotina</taxon>
        <taxon>Sordariomycetes</taxon>
        <taxon>Hypocreomycetidae</taxon>
        <taxon>Hypocreales</taxon>
        <taxon>Ophiocordycipitaceae</taxon>
        <taxon>Purpureocillium</taxon>
    </lineage>
</organism>
<feature type="compositionally biased region" description="Polar residues" evidence="6">
    <location>
        <begin position="25"/>
        <end position="42"/>
    </location>
</feature>
<gene>
    <name evidence="8" type="ORF">JDV02_002875</name>
</gene>
<dbReference type="SUPFAM" id="SSF53901">
    <property type="entry name" value="Thiolase-like"/>
    <property type="match status" value="1"/>
</dbReference>
<name>A0A9Q8V873_9HYPO</name>
<dbReference type="GO" id="GO:0044550">
    <property type="term" value="P:secondary metabolite biosynthetic process"/>
    <property type="evidence" value="ECO:0007669"/>
    <property type="project" value="TreeGrafter"/>
</dbReference>
<dbReference type="InterPro" id="IPR014030">
    <property type="entry name" value="Ketoacyl_synth_N"/>
</dbReference>
<accession>A0A9Q8V873</accession>
<feature type="compositionally biased region" description="Low complexity" evidence="6">
    <location>
        <begin position="10"/>
        <end position="24"/>
    </location>
</feature>
<feature type="domain" description="Ketosynthase family 3 (KS3)" evidence="7">
    <location>
        <begin position="47"/>
        <end position="386"/>
    </location>
</feature>
<dbReference type="KEGG" id="ptkz:JDV02_002875"/>
<dbReference type="GO" id="GO:0004315">
    <property type="term" value="F:3-oxoacyl-[acyl-carrier-protein] synthase activity"/>
    <property type="evidence" value="ECO:0007669"/>
    <property type="project" value="InterPro"/>
</dbReference>
<dbReference type="AlphaFoldDB" id="A0A9Q8V873"/>
<dbReference type="Gene3D" id="3.40.47.10">
    <property type="match status" value="1"/>
</dbReference>
<dbReference type="PROSITE" id="PS52004">
    <property type="entry name" value="KS3_2"/>
    <property type="match status" value="1"/>
</dbReference>
<evidence type="ECO:0000256" key="3">
    <source>
        <dbReference type="ARBA" id="ARBA00022679"/>
    </source>
</evidence>
<dbReference type="OrthoDB" id="329835at2759"/>
<dbReference type="Pfam" id="PF02801">
    <property type="entry name" value="Ketoacyl-synt_C"/>
    <property type="match status" value="1"/>
</dbReference>
<evidence type="ECO:0000313" key="8">
    <source>
        <dbReference type="EMBL" id="UNI16443.1"/>
    </source>
</evidence>
<keyword evidence="1" id="KW-0596">Phosphopantetheine</keyword>
<reference evidence="8" key="1">
    <citation type="submission" date="2021-11" db="EMBL/GenBank/DDBJ databases">
        <title>Purpureocillium_takamizusanense_genome.</title>
        <authorList>
            <person name="Nguyen N.-H."/>
        </authorList>
    </citation>
    <scope>NUCLEOTIDE SEQUENCE</scope>
    <source>
        <strain evidence="8">PT3</strain>
    </source>
</reference>
<evidence type="ECO:0000256" key="4">
    <source>
        <dbReference type="ARBA" id="ARBA00023268"/>
    </source>
</evidence>
<dbReference type="InterPro" id="IPR020841">
    <property type="entry name" value="PKS_Beta-ketoAc_synthase_dom"/>
</dbReference>
<keyword evidence="2" id="KW-0597">Phosphoprotein</keyword>
<keyword evidence="3 5" id="KW-0808">Transferase</keyword>
<feature type="region of interest" description="Disordered" evidence="6">
    <location>
        <begin position="1"/>
        <end position="42"/>
    </location>
</feature>
<evidence type="ECO:0000313" key="9">
    <source>
        <dbReference type="Proteomes" id="UP000829364"/>
    </source>
</evidence>
<dbReference type="Pfam" id="PF00109">
    <property type="entry name" value="ketoacyl-synt"/>
    <property type="match status" value="1"/>
</dbReference>
<dbReference type="EMBL" id="CP086355">
    <property type="protein sequence ID" value="UNI16443.1"/>
    <property type="molecule type" value="Genomic_DNA"/>
</dbReference>
<dbReference type="GO" id="GO:0006633">
    <property type="term" value="P:fatty acid biosynthetic process"/>
    <property type="evidence" value="ECO:0007669"/>
    <property type="project" value="InterPro"/>
</dbReference>
<dbReference type="PANTHER" id="PTHR43775">
    <property type="entry name" value="FATTY ACID SYNTHASE"/>
    <property type="match status" value="1"/>
</dbReference>
<sequence length="386" mass="41348">MSPTAIRDVSSPSSDNTPSDSQSTGSPISTTLSTDQFLSDTESQGNFPPIAIVGIGLRLPGGVKTTEEFWSSLLNRQSFRSEVPRSRYNVDAFYSTSGRPGTVKSRHGYFLEDDLSSMDAAFFSMSKAEVERLDPQQRLLLEVVWECMESAGQRDWRGRNIGCYVGVFGEDWLDLNAKDPQHTGMYRITGTADFALANRVSYEFDMKGPSMTIETGCSSSFVGLHEACAAIHAGVCESAIVAGTNLLLSPTMTLALSEQGVLSPSGMCQSFDAKADGYVRGEAVNAVFVKKLDDAIRDGDPIRAIIRGTATNFDGKTAGISNPSSESHEALIRQAYAAAGIEDFTSTAFVECHGTGTRTGDPIETTAVGRVFGKSGVYIGSVKPNS</sequence>
<protein>
    <submittedName>
        <fullName evidence="8">PKS/NRPS-like protein biosynthetic cluster</fullName>
    </submittedName>
</protein>
<dbReference type="PROSITE" id="PS00606">
    <property type="entry name" value="KS3_1"/>
    <property type="match status" value="1"/>
</dbReference>